<dbReference type="GO" id="GO:0005615">
    <property type="term" value="C:extracellular space"/>
    <property type="evidence" value="ECO:0007669"/>
    <property type="project" value="TreeGrafter"/>
</dbReference>
<evidence type="ECO:0000313" key="1">
    <source>
        <dbReference type="EMBL" id="GMT10823.1"/>
    </source>
</evidence>
<dbReference type="EMBL" id="BTSY01000001">
    <property type="protein sequence ID" value="GMT10823.1"/>
    <property type="molecule type" value="Genomic_DNA"/>
</dbReference>
<dbReference type="AlphaFoldDB" id="A0AAV5UX77"/>
<reference evidence="1" key="1">
    <citation type="submission" date="2023-10" db="EMBL/GenBank/DDBJ databases">
        <title>Genome assembly of Pristionchus species.</title>
        <authorList>
            <person name="Yoshida K."/>
            <person name="Sommer R.J."/>
        </authorList>
    </citation>
    <scope>NUCLEOTIDE SEQUENCE</scope>
    <source>
        <strain evidence="1">RS5133</strain>
    </source>
</reference>
<feature type="non-terminal residue" evidence="1">
    <location>
        <position position="1"/>
    </location>
</feature>
<dbReference type="Proteomes" id="UP001432322">
    <property type="component" value="Unassembled WGS sequence"/>
</dbReference>
<name>A0AAV5UX77_9BILA</name>
<evidence type="ECO:0000313" key="2">
    <source>
        <dbReference type="Proteomes" id="UP001432322"/>
    </source>
</evidence>
<sequence>LQTCNIPKLDINGSDVIKFFRDPFPMACARGENWVYIDSDKKVRLTEKRKNAKCEANSIEFGTDIKNINGISKELKIGEELHSEMMNVRCEDEKTIWETPLVSIKKKKFRSSGTNEGTNKKWSVLMLSFDSVSQMTFRRKLPKTVKFLEESLKAVVLNGYNIVGDGTPQAFIPILTGATEEELPLTRKRFTNASFVDDVYPFIWKNFSDAGYVTLFAEDQAHLGFANHRLKGFRDIPTDHYSRPYFQHEERFHSMNVQCVGSDAQHKVILSIDFSKLFILALVSIRS</sequence>
<dbReference type="InterPro" id="IPR004245">
    <property type="entry name" value="DUF229"/>
</dbReference>
<keyword evidence="2" id="KW-1185">Reference proteome</keyword>
<gene>
    <name evidence="1" type="ORF">PFISCL1PPCAC_2120</name>
</gene>
<dbReference type="PANTHER" id="PTHR10974">
    <property type="entry name" value="FI08016P-RELATED"/>
    <property type="match status" value="1"/>
</dbReference>
<dbReference type="PANTHER" id="PTHR10974:SF1">
    <property type="entry name" value="FI08016P-RELATED"/>
    <property type="match status" value="1"/>
</dbReference>
<comment type="caution">
    <text evidence="1">The sequence shown here is derived from an EMBL/GenBank/DDBJ whole genome shotgun (WGS) entry which is preliminary data.</text>
</comment>
<organism evidence="1 2">
    <name type="scientific">Pristionchus fissidentatus</name>
    <dbReference type="NCBI Taxonomy" id="1538716"/>
    <lineage>
        <taxon>Eukaryota</taxon>
        <taxon>Metazoa</taxon>
        <taxon>Ecdysozoa</taxon>
        <taxon>Nematoda</taxon>
        <taxon>Chromadorea</taxon>
        <taxon>Rhabditida</taxon>
        <taxon>Rhabditina</taxon>
        <taxon>Diplogasteromorpha</taxon>
        <taxon>Diplogasteroidea</taxon>
        <taxon>Neodiplogasteridae</taxon>
        <taxon>Pristionchus</taxon>
    </lineage>
</organism>
<protein>
    <submittedName>
        <fullName evidence="1">Uncharacterized protein</fullName>
    </submittedName>
</protein>
<accession>A0AAV5UX77</accession>
<proteinExistence type="predicted"/>
<dbReference type="Pfam" id="PF02995">
    <property type="entry name" value="DUF229"/>
    <property type="match status" value="1"/>
</dbReference>